<reference evidence="1" key="1">
    <citation type="journal article" date="2014" name="Int. J. Syst. Evol. Microbiol.">
        <title>Complete genome sequence of Corynebacterium casei LMG S-19264T (=DSM 44701T), isolated from a smear-ripened cheese.</title>
        <authorList>
            <consortium name="US DOE Joint Genome Institute (JGI-PGF)"/>
            <person name="Walter F."/>
            <person name="Albersmeier A."/>
            <person name="Kalinowski J."/>
            <person name="Ruckert C."/>
        </authorList>
    </citation>
    <scope>NUCLEOTIDE SEQUENCE</scope>
    <source>
        <strain evidence="1">CGMCC 4.7430</strain>
    </source>
</reference>
<name>A0A918E754_9ACTN</name>
<dbReference type="Proteomes" id="UP000660745">
    <property type="component" value="Unassembled WGS sequence"/>
</dbReference>
<proteinExistence type="predicted"/>
<keyword evidence="2" id="KW-1185">Reference proteome</keyword>
<accession>A0A918E754</accession>
<gene>
    <name evidence="1" type="ORF">GCM10012278_58340</name>
</gene>
<dbReference type="AlphaFoldDB" id="A0A918E754"/>
<sequence length="86" mass="9223">MPGDEGSFEMGQDGVVEAHDAWETGLARSEFGQQVFADLGFDGAMNVAALSQLAKNTRLMHGIETTSLRDDAGRVSQLAEISDLDH</sequence>
<protein>
    <submittedName>
        <fullName evidence="1">Uncharacterized protein</fullName>
    </submittedName>
</protein>
<comment type="caution">
    <text evidence="1">The sequence shown here is derived from an EMBL/GenBank/DDBJ whole genome shotgun (WGS) entry which is preliminary data.</text>
</comment>
<organism evidence="1 2">
    <name type="scientific">Nonomuraea glycinis</name>
    <dbReference type="NCBI Taxonomy" id="2047744"/>
    <lineage>
        <taxon>Bacteria</taxon>
        <taxon>Bacillati</taxon>
        <taxon>Actinomycetota</taxon>
        <taxon>Actinomycetes</taxon>
        <taxon>Streptosporangiales</taxon>
        <taxon>Streptosporangiaceae</taxon>
        <taxon>Nonomuraea</taxon>
    </lineage>
</organism>
<evidence type="ECO:0000313" key="2">
    <source>
        <dbReference type="Proteomes" id="UP000660745"/>
    </source>
</evidence>
<evidence type="ECO:0000313" key="1">
    <source>
        <dbReference type="EMBL" id="GGP12067.1"/>
    </source>
</evidence>
<reference evidence="1" key="2">
    <citation type="submission" date="2020-09" db="EMBL/GenBank/DDBJ databases">
        <authorList>
            <person name="Sun Q."/>
            <person name="Zhou Y."/>
        </authorList>
    </citation>
    <scope>NUCLEOTIDE SEQUENCE</scope>
    <source>
        <strain evidence="1">CGMCC 4.7430</strain>
    </source>
</reference>
<dbReference type="EMBL" id="BMNK01000011">
    <property type="protein sequence ID" value="GGP12067.1"/>
    <property type="molecule type" value="Genomic_DNA"/>
</dbReference>